<reference evidence="2" key="2">
    <citation type="submission" date="2020-09" db="EMBL/GenBank/DDBJ databases">
        <authorList>
            <person name="Sun Q."/>
            <person name="Ohkuma M."/>
        </authorList>
    </citation>
    <scope>NUCLEOTIDE SEQUENCE</scope>
    <source>
        <strain evidence="2">JCM 3313</strain>
    </source>
</reference>
<dbReference type="Proteomes" id="UP000639606">
    <property type="component" value="Unassembled WGS sequence"/>
</dbReference>
<evidence type="ECO:0000313" key="2">
    <source>
        <dbReference type="EMBL" id="GGP75726.1"/>
    </source>
</evidence>
<reference evidence="2" key="1">
    <citation type="journal article" date="2014" name="Int. J. Syst. Evol. Microbiol.">
        <title>Complete genome sequence of Corynebacterium casei LMG S-19264T (=DSM 44701T), isolated from a smear-ripened cheese.</title>
        <authorList>
            <consortium name="US DOE Joint Genome Institute (JGI-PGF)"/>
            <person name="Walter F."/>
            <person name="Albersmeier A."/>
            <person name="Kalinowski J."/>
            <person name="Ruckert C."/>
        </authorList>
    </citation>
    <scope>NUCLEOTIDE SEQUENCE</scope>
    <source>
        <strain evidence="2">JCM 3313</strain>
    </source>
</reference>
<protein>
    <submittedName>
        <fullName evidence="2">Uncharacterized protein</fullName>
    </submittedName>
</protein>
<keyword evidence="1" id="KW-1133">Transmembrane helix</keyword>
<evidence type="ECO:0000256" key="1">
    <source>
        <dbReference type="SAM" id="Phobius"/>
    </source>
</evidence>
<feature type="transmembrane region" description="Helical" evidence="1">
    <location>
        <begin position="69"/>
        <end position="90"/>
    </location>
</feature>
<keyword evidence="1" id="KW-0812">Transmembrane</keyword>
<dbReference type="EMBL" id="BMRG01000015">
    <property type="protein sequence ID" value="GGP75726.1"/>
    <property type="molecule type" value="Genomic_DNA"/>
</dbReference>
<gene>
    <name evidence="2" type="ORF">GCM10010185_56870</name>
</gene>
<comment type="caution">
    <text evidence="2">The sequence shown here is derived from an EMBL/GenBank/DDBJ whole genome shotgun (WGS) entry which is preliminary data.</text>
</comment>
<accession>A0A918AS78</accession>
<sequence>MVYRHTSGTAPATAPQAQSFWVASGIGGLDWTARPGSWTAVVMNADGSRVVDTHAHATATLPALAPLSWSLLGAGALLLFLGGGLVLFAATRPRDDTDADHRVGG</sequence>
<evidence type="ECO:0000313" key="3">
    <source>
        <dbReference type="Proteomes" id="UP000639606"/>
    </source>
</evidence>
<keyword evidence="3" id="KW-1185">Reference proteome</keyword>
<organism evidence="2 3">
    <name type="scientific">Saccharothrix coeruleofusca</name>
    <dbReference type="NCBI Taxonomy" id="33919"/>
    <lineage>
        <taxon>Bacteria</taxon>
        <taxon>Bacillati</taxon>
        <taxon>Actinomycetota</taxon>
        <taxon>Actinomycetes</taxon>
        <taxon>Pseudonocardiales</taxon>
        <taxon>Pseudonocardiaceae</taxon>
        <taxon>Saccharothrix</taxon>
    </lineage>
</organism>
<name>A0A918AS78_9PSEU</name>
<proteinExistence type="predicted"/>
<keyword evidence="1" id="KW-0472">Membrane</keyword>
<dbReference type="RefSeq" id="WP_189226383.1">
    <property type="nucleotide sequence ID" value="NZ_BMRG01000015.1"/>
</dbReference>
<dbReference type="AlphaFoldDB" id="A0A918AS78"/>